<dbReference type="AlphaFoldDB" id="A0AAD6THX1"/>
<evidence type="ECO:0000256" key="1">
    <source>
        <dbReference type="SAM" id="MobiDB-lite"/>
    </source>
</evidence>
<dbReference type="InterPro" id="IPR053036">
    <property type="entry name" value="CellCycle_DNARepair_Reg"/>
</dbReference>
<feature type="compositionally biased region" description="Polar residues" evidence="1">
    <location>
        <begin position="689"/>
        <end position="700"/>
    </location>
</feature>
<organism evidence="3 4">
    <name type="scientific">Mycena alexandri</name>
    <dbReference type="NCBI Taxonomy" id="1745969"/>
    <lineage>
        <taxon>Eukaryota</taxon>
        <taxon>Fungi</taxon>
        <taxon>Dikarya</taxon>
        <taxon>Basidiomycota</taxon>
        <taxon>Agaricomycotina</taxon>
        <taxon>Agaricomycetes</taxon>
        <taxon>Agaricomycetidae</taxon>
        <taxon>Agaricales</taxon>
        <taxon>Marasmiineae</taxon>
        <taxon>Mycenaceae</taxon>
        <taxon>Mycena</taxon>
    </lineage>
</organism>
<dbReference type="EMBL" id="JARJCM010000004">
    <property type="protein sequence ID" value="KAJ7045600.1"/>
    <property type="molecule type" value="Genomic_DNA"/>
</dbReference>
<dbReference type="Gene3D" id="3.40.50.10190">
    <property type="entry name" value="BRCT domain"/>
    <property type="match status" value="4"/>
</dbReference>
<dbReference type="Pfam" id="PF12738">
    <property type="entry name" value="PTCB-BRCT"/>
    <property type="match status" value="2"/>
</dbReference>
<feature type="domain" description="BRCT" evidence="2">
    <location>
        <begin position="89"/>
        <end position="181"/>
    </location>
</feature>
<feature type="compositionally biased region" description="Low complexity" evidence="1">
    <location>
        <begin position="744"/>
        <end position="762"/>
    </location>
</feature>
<reference evidence="3" key="1">
    <citation type="submission" date="2023-03" db="EMBL/GenBank/DDBJ databases">
        <title>Massive genome expansion in bonnet fungi (Mycena s.s.) driven by repeated elements and novel gene families across ecological guilds.</title>
        <authorList>
            <consortium name="Lawrence Berkeley National Laboratory"/>
            <person name="Harder C.B."/>
            <person name="Miyauchi S."/>
            <person name="Viragh M."/>
            <person name="Kuo A."/>
            <person name="Thoen E."/>
            <person name="Andreopoulos B."/>
            <person name="Lu D."/>
            <person name="Skrede I."/>
            <person name="Drula E."/>
            <person name="Henrissat B."/>
            <person name="Morin E."/>
            <person name="Kohler A."/>
            <person name="Barry K."/>
            <person name="LaButti K."/>
            <person name="Morin E."/>
            <person name="Salamov A."/>
            <person name="Lipzen A."/>
            <person name="Mereny Z."/>
            <person name="Hegedus B."/>
            <person name="Baldrian P."/>
            <person name="Stursova M."/>
            <person name="Weitz H."/>
            <person name="Taylor A."/>
            <person name="Grigoriev I.V."/>
            <person name="Nagy L.G."/>
            <person name="Martin F."/>
            <person name="Kauserud H."/>
        </authorList>
    </citation>
    <scope>NUCLEOTIDE SEQUENCE</scope>
    <source>
        <strain evidence="3">CBHHK200</strain>
    </source>
</reference>
<dbReference type="PROSITE" id="PS50172">
    <property type="entry name" value="BRCT"/>
    <property type="match status" value="4"/>
</dbReference>
<feature type="domain" description="BRCT" evidence="2">
    <location>
        <begin position="347"/>
        <end position="426"/>
    </location>
</feature>
<dbReference type="Pfam" id="PF16589">
    <property type="entry name" value="BRCT_2"/>
    <property type="match status" value="1"/>
</dbReference>
<dbReference type="GO" id="GO:0035361">
    <property type="term" value="C:Cul8-RING ubiquitin ligase complex"/>
    <property type="evidence" value="ECO:0007669"/>
    <property type="project" value="TreeGrafter"/>
</dbReference>
<dbReference type="SMART" id="SM00292">
    <property type="entry name" value="BRCT"/>
    <property type="match status" value="3"/>
</dbReference>
<protein>
    <submittedName>
        <fullName evidence="3">BRCT domain-containing protein</fullName>
    </submittedName>
</protein>
<dbReference type="CDD" id="cd18432">
    <property type="entry name" value="BRCT_PAXIP1_rpt6_like"/>
    <property type="match status" value="1"/>
</dbReference>
<dbReference type="GO" id="GO:0006302">
    <property type="term" value="P:double-strand break repair"/>
    <property type="evidence" value="ECO:0007669"/>
    <property type="project" value="TreeGrafter"/>
</dbReference>
<dbReference type="GO" id="GO:0005634">
    <property type="term" value="C:nucleus"/>
    <property type="evidence" value="ECO:0007669"/>
    <property type="project" value="TreeGrafter"/>
</dbReference>
<keyword evidence="4" id="KW-1185">Reference proteome</keyword>
<evidence type="ECO:0000259" key="2">
    <source>
        <dbReference type="PROSITE" id="PS50172"/>
    </source>
</evidence>
<dbReference type="SUPFAM" id="SSF52113">
    <property type="entry name" value="BRCT domain"/>
    <property type="match status" value="4"/>
</dbReference>
<proteinExistence type="predicted"/>
<feature type="region of interest" description="Disordered" evidence="1">
    <location>
        <begin position="503"/>
        <end position="841"/>
    </location>
</feature>
<sequence>MNHKLFRSVKYWLPETLPETRCSELAQALGGNGGERVDSIGSATHIITNSIRFQGWQDVPDAVEIVSEFWVDRTMILGELLPCKFYSADPAQLCSGVVACGSGISASDLPNLEAGITALGGQWRIGFTKDVTHLFATSTDSDKYALAMRHQETTHIVVLLPHWFDDSQRLGCKLPITPYEWPDPKVLRPLPSEEEEKIQKAEKSARKLSVTKRAFYKTAIWDPFNEEEFPPAEPAGEIWGGRKILLSPSLGLEDERRRVLEEAVEAAGGLILYYASDNKEDQEEEECERVSECDVLVTRWRAGKAFFQAFEELKIVGTLNWVFYVHATGVLSSPMDHLLHYPVRKIPVGDDFTRHKITVTNYTGEARDYLKRLIQVMGATFTPAMSGSNTVLIAAHMGGIKTTKALSWNIAVVNHFWLEDCFEKWRDTTLAIHKYIDFPPNLDFAPLLGERRVKLTRDDLATEEDEDMVARAQPPSERPPVGTEASAKEVERILGKGDAVMADQDDEEREECMAPASVSPTKHRSSDEYMDVDPVSKPSKSSKRSKKPPPSDEDSKTTPSKRGKQPPRSDGDAEMDSPTEGRRTSARKGKERLVDAEEEEDAEMTAATPAKGKGKGKEKEKPRKTNKVMFAPETDSPGPSTRTSKKSNAIPKRKAQLMESASNDEVDGEEAESPPPKKRAKSDKVVESTALSFGQASSSSGKRKMTAGPGRDSSPRKIPRTESLHVLADERVNGAKAPSKKPDASSAVASSSKSQRSSTGAKKTARTETEDEEDEVMSDVVNVEGGRTQRSRVSAGKQRDDVESADEMPPPKATKPKSKAAKKATPNSSPTRASRKSTSTVRIMTTSTTLPDAVTKTLAKLGAKSTTKVSECTHLIAPRLVRTEKLLCALAGGALILEDKWAIDSAAANTLLSEDDYILFDKEIEKKWNFRLPEAMARAKEVGGKLFENMSFYVTPKVSVDTKLLKNVVTSQGGKLLTQTPTVRIINSMPDRFVISCPEDVSIWRPFAKDIKDPIYTQELLLAASMTQQIDWKNPAFQVPQSE</sequence>
<dbReference type="Proteomes" id="UP001218188">
    <property type="component" value="Unassembled WGS sequence"/>
</dbReference>
<feature type="compositionally biased region" description="Basic and acidic residues" evidence="1">
    <location>
        <begin position="713"/>
        <end position="733"/>
    </location>
</feature>
<dbReference type="PANTHER" id="PTHR47667:SF1">
    <property type="entry name" value="REGULATOR OF TY1 TRANSPOSITION PROTEIN 107"/>
    <property type="match status" value="1"/>
</dbReference>
<dbReference type="Pfam" id="PF16770">
    <property type="entry name" value="RTT107_BRCT_5"/>
    <property type="match status" value="1"/>
</dbReference>
<evidence type="ECO:0000313" key="3">
    <source>
        <dbReference type="EMBL" id="KAJ7045600.1"/>
    </source>
</evidence>
<gene>
    <name evidence="3" type="ORF">C8F04DRAFT_1065431</name>
</gene>
<evidence type="ECO:0000313" key="4">
    <source>
        <dbReference type="Proteomes" id="UP001218188"/>
    </source>
</evidence>
<dbReference type="InterPro" id="IPR001357">
    <property type="entry name" value="BRCT_dom"/>
</dbReference>
<accession>A0AAD6THX1</accession>
<dbReference type="InterPro" id="IPR036420">
    <property type="entry name" value="BRCT_dom_sf"/>
</dbReference>
<feature type="region of interest" description="Disordered" evidence="1">
    <location>
        <begin position="458"/>
        <end position="488"/>
    </location>
</feature>
<dbReference type="GO" id="GO:1990683">
    <property type="term" value="P:DNA double-strand break attachment to nuclear envelope"/>
    <property type="evidence" value="ECO:0007669"/>
    <property type="project" value="TreeGrafter"/>
</dbReference>
<comment type="caution">
    <text evidence="3">The sequence shown here is derived from an EMBL/GenBank/DDBJ whole genome shotgun (WGS) entry which is preliminary data.</text>
</comment>
<feature type="domain" description="BRCT" evidence="2">
    <location>
        <begin position="854"/>
        <end position="919"/>
    </location>
</feature>
<feature type="domain" description="BRCT" evidence="2">
    <location>
        <begin position="1"/>
        <end position="88"/>
    </location>
</feature>
<dbReference type="PANTHER" id="PTHR47667">
    <property type="entry name" value="REGULATOR OF TY1 TRANSPOSITION PROTEIN 107"/>
    <property type="match status" value="1"/>
</dbReference>
<name>A0AAD6THX1_9AGAR</name>
<feature type="compositionally biased region" description="Acidic residues" evidence="1">
    <location>
        <begin position="662"/>
        <end position="672"/>
    </location>
</feature>